<gene>
    <name evidence="6" type="primary">azoR</name>
    <name evidence="9" type="ORF">ACFOEV_13295</name>
</gene>
<comment type="similarity">
    <text evidence="6">Belongs to the azoreductase type 1 family.</text>
</comment>
<dbReference type="InterPro" id="IPR029039">
    <property type="entry name" value="Flavoprotein-like_sf"/>
</dbReference>
<evidence type="ECO:0000256" key="3">
    <source>
        <dbReference type="ARBA" id="ARBA00023002"/>
    </source>
</evidence>
<comment type="function">
    <text evidence="6">Quinone reductase that provides resistance to thiol-specific stress caused by electrophilic quinones.</text>
</comment>
<protein>
    <recommendedName>
        <fullName evidence="6">FMN dependent NADH:quinone oxidoreductase</fullName>
        <ecNumber evidence="6">1.6.5.-</ecNumber>
    </recommendedName>
    <alternativeName>
        <fullName evidence="6">Azo-dye reductase</fullName>
    </alternativeName>
    <alternativeName>
        <fullName evidence="6">FMN-dependent NADH-azo compound oxidoreductase</fullName>
    </alternativeName>
    <alternativeName>
        <fullName evidence="6">FMN-dependent NADH-azoreductase</fullName>
        <ecNumber evidence="6">1.7.1.17</ecNumber>
    </alternativeName>
</protein>
<dbReference type="HAMAP" id="MF_01216">
    <property type="entry name" value="Azoreductase_type1"/>
    <property type="match status" value="1"/>
</dbReference>
<feature type="region of interest" description="Disordered" evidence="7">
    <location>
        <begin position="1"/>
        <end position="27"/>
    </location>
</feature>
<organism evidence="9 10">
    <name type="scientific">Litchfieldella rifensis</name>
    <dbReference type="NCBI Taxonomy" id="762643"/>
    <lineage>
        <taxon>Bacteria</taxon>
        <taxon>Pseudomonadati</taxon>
        <taxon>Pseudomonadota</taxon>
        <taxon>Gammaproteobacteria</taxon>
        <taxon>Oceanospirillales</taxon>
        <taxon>Halomonadaceae</taxon>
        <taxon>Litchfieldella</taxon>
    </lineage>
</organism>
<dbReference type="SUPFAM" id="SSF52218">
    <property type="entry name" value="Flavoproteins"/>
    <property type="match status" value="1"/>
</dbReference>
<evidence type="ECO:0000313" key="10">
    <source>
        <dbReference type="Proteomes" id="UP001595579"/>
    </source>
</evidence>
<evidence type="ECO:0000313" key="9">
    <source>
        <dbReference type="EMBL" id="MFC3284581.1"/>
    </source>
</evidence>
<keyword evidence="2 6" id="KW-0288">FMN</keyword>
<reference evidence="10" key="1">
    <citation type="journal article" date="2019" name="Int. J. Syst. Evol. Microbiol.">
        <title>The Global Catalogue of Microorganisms (GCM) 10K type strain sequencing project: providing services to taxonomists for standard genome sequencing and annotation.</title>
        <authorList>
            <consortium name="The Broad Institute Genomics Platform"/>
            <consortium name="The Broad Institute Genome Sequencing Center for Infectious Disease"/>
            <person name="Wu L."/>
            <person name="Ma J."/>
        </authorList>
    </citation>
    <scope>NUCLEOTIDE SEQUENCE [LARGE SCALE GENOMIC DNA]</scope>
    <source>
        <strain evidence="10">CECT 7698</strain>
    </source>
</reference>
<keyword evidence="4 6" id="KW-0520">NAD</keyword>
<dbReference type="PANTHER" id="PTHR43741:SF2">
    <property type="entry name" value="FMN-DEPENDENT NADH:QUINONE OXIDOREDUCTASE"/>
    <property type="match status" value="1"/>
</dbReference>
<keyword evidence="10" id="KW-1185">Reference proteome</keyword>
<comment type="cofactor">
    <cofactor evidence="6">
        <name>FMN</name>
        <dbReference type="ChEBI" id="CHEBI:58210"/>
    </cofactor>
    <text evidence="6">Binds 1 FMN per subunit.</text>
</comment>
<dbReference type="InterPro" id="IPR023048">
    <property type="entry name" value="NADH:quinone_OxRdtase_FMN_depd"/>
</dbReference>
<dbReference type="EC" id="1.7.1.17" evidence="6"/>
<comment type="catalytic activity">
    <reaction evidence="6">
        <text>2 a quinone + NADH + H(+) = 2 a 1,4-benzosemiquinone + NAD(+)</text>
        <dbReference type="Rhea" id="RHEA:65952"/>
        <dbReference type="ChEBI" id="CHEBI:15378"/>
        <dbReference type="ChEBI" id="CHEBI:57540"/>
        <dbReference type="ChEBI" id="CHEBI:57945"/>
        <dbReference type="ChEBI" id="CHEBI:132124"/>
        <dbReference type="ChEBI" id="CHEBI:134225"/>
    </reaction>
</comment>
<dbReference type="Proteomes" id="UP001595579">
    <property type="component" value="Unassembled WGS sequence"/>
</dbReference>
<feature type="binding site" evidence="6">
    <location>
        <position position="10"/>
    </location>
    <ligand>
        <name>FMN</name>
        <dbReference type="ChEBI" id="CHEBI:58210"/>
    </ligand>
</feature>
<evidence type="ECO:0000256" key="1">
    <source>
        <dbReference type="ARBA" id="ARBA00022630"/>
    </source>
</evidence>
<accession>A0ABV7LQY9</accession>
<proteinExistence type="inferred from homology"/>
<evidence type="ECO:0000256" key="7">
    <source>
        <dbReference type="SAM" id="MobiDB-lite"/>
    </source>
</evidence>
<dbReference type="PANTHER" id="PTHR43741">
    <property type="entry name" value="FMN-DEPENDENT NADH-AZOREDUCTASE 1"/>
    <property type="match status" value="1"/>
</dbReference>
<evidence type="ECO:0000259" key="8">
    <source>
        <dbReference type="Pfam" id="PF02525"/>
    </source>
</evidence>
<evidence type="ECO:0000256" key="5">
    <source>
        <dbReference type="ARBA" id="ARBA00048542"/>
    </source>
</evidence>
<dbReference type="InterPro" id="IPR050104">
    <property type="entry name" value="FMN-dep_NADH:Q_OxRdtase_AzoR1"/>
</dbReference>
<comment type="subunit">
    <text evidence="6">Homodimer.</text>
</comment>
<feature type="domain" description="Flavodoxin-like fold" evidence="8">
    <location>
        <begin position="3"/>
        <end position="212"/>
    </location>
</feature>
<comment type="function">
    <text evidence="6">Also exhibits azoreductase activity. Catalyzes the reductive cleavage of the azo bond in aromatic azo compounds to the corresponding amines.</text>
</comment>
<dbReference type="EC" id="1.6.5.-" evidence="6"/>
<evidence type="ECO:0000256" key="4">
    <source>
        <dbReference type="ARBA" id="ARBA00023027"/>
    </source>
</evidence>
<dbReference type="RefSeq" id="WP_386774701.1">
    <property type="nucleotide sequence ID" value="NZ_JBHRUG010000027.1"/>
</dbReference>
<sequence length="236" mass="26510">MTTLLHIDASARPGRSGEQPHGSHSRRLTARFIERWRQARPGDRILYRDVGQHPPSPVTGEWIHAAFTKPMEREPWMHEALAESDALVDELLEADVIVAGVPMYNFGVPAGFKAYIDNIVRVGRTFGFDRSRQGVPYWPLLADMGKRLVVLSARGDFGYESGQRIAHINHVEPHMRTVFGYLGIDDMHSIAVEYDEFADARLQASLSHAEQRIETLVEELTISLAAGHEARNPAYS</sequence>
<dbReference type="EMBL" id="JBHRUG010000027">
    <property type="protein sequence ID" value="MFC3284581.1"/>
    <property type="molecule type" value="Genomic_DNA"/>
</dbReference>
<keyword evidence="3 6" id="KW-0560">Oxidoreductase</keyword>
<evidence type="ECO:0000256" key="6">
    <source>
        <dbReference type="HAMAP-Rule" id="MF_01216"/>
    </source>
</evidence>
<comment type="caution">
    <text evidence="6">Lacks conserved residue(s) required for the propagation of feature annotation.</text>
</comment>
<feature type="binding site" evidence="6">
    <location>
        <begin position="103"/>
        <end position="106"/>
    </location>
    <ligand>
        <name>FMN</name>
        <dbReference type="ChEBI" id="CHEBI:58210"/>
    </ligand>
</feature>
<name>A0ABV7LQY9_9GAMM</name>
<comment type="catalytic activity">
    <reaction evidence="5">
        <text>N,N-dimethyl-1,4-phenylenediamine + anthranilate + 2 NAD(+) = 2-(4-dimethylaminophenyl)diazenylbenzoate + 2 NADH + 2 H(+)</text>
        <dbReference type="Rhea" id="RHEA:55872"/>
        <dbReference type="ChEBI" id="CHEBI:15378"/>
        <dbReference type="ChEBI" id="CHEBI:15783"/>
        <dbReference type="ChEBI" id="CHEBI:16567"/>
        <dbReference type="ChEBI" id="CHEBI:57540"/>
        <dbReference type="ChEBI" id="CHEBI:57945"/>
        <dbReference type="ChEBI" id="CHEBI:71579"/>
        <dbReference type="EC" id="1.7.1.17"/>
    </reaction>
    <physiologicalReaction direction="right-to-left" evidence="5">
        <dbReference type="Rhea" id="RHEA:55874"/>
    </physiologicalReaction>
</comment>
<keyword evidence="1 6" id="KW-0285">Flavoprotein</keyword>
<evidence type="ECO:0000256" key="2">
    <source>
        <dbReference type="ARBA" id="ARBA00022643"/>
    </source>
</evidence>
<dbReference type="Gene3D" id="3.40.50.360">
    <property type="match status" value="1"/>
</dbReference>
<comment type="caution">
    <text evidence="9">The sequence shown here is derived from an EMBL/GenBank/DDBJ whole genome shotgun (WGS) entry which is preliminary data.</text>
</comment>
<feature type="binding site" evidence="6">
    <location>
        <begin position="23"/>
        <end position="25"/>
    </location>
    <ligand>
        <name>FMN</name>
        <dbReference type="ChEBI" id="CHEBI:58210"/>
    </ligand>
</feature>
<dbReference type="InterPro" id="IPR003680">
    <property type="entry name" value="Flavodoxin_fold"/>
</dbReference>
<dbReference type="Pfam" id="PF02525">
    <property type="entry name" value="Flavodoxin_2"/>
    <property type="match status" value="1"/>
</dbReference>